<dbReference type="Proteomes" id="UP000306319">
    <property type="component" value="Unassembled WGS sequence"/>
</dbReference>
<evidence type="ECO:0000313" key="2">
    <source>
        <dbReference type="Proteomes" id="UP000306319"/>
    </source>
</evidence>
<name>A0AC61RCW3_9BACT</name>
<accession>A0AC61RCW3</accession>
<organism evidence="1 2">
    <name type="scientific">Lepagella muris</name>
    <dbReference type="NCBI Taxonomy" id="3032870"/>
    <lineage>
        <taxon>Bacteria</taxon>
        <taxon>Pseudomonadati</taxon>
        <taxon>Bacteroidota</taxon>
        <taxon>Bacteroidia</taxon>
        <taxon>Bacteroidales</taxon>
        <taxon>Muribaculaceae</taxon>
        <taxon>Lepagella</taxon>
    </lineage>
</organism>
<comment type="caution">
    <text evidence="1">The sequence shown here is derived from an EMBL/GenBank/DDBJ whole genome shotgun (WGS) entry which is preliminary data.</text>
</comment>
<dbReference type="EMBL" id="SRYB01000048">
    <property type="protein sequence ID" value="TGY75944.1"/>
    <property type="molecule type" value="Genomic_DNA"/>
</dbReference>
<keyword evidence="2" id="KW-1185">Reference proteome</keyword>
<sequence>MGKNREIPAIAKELAGNEKVRILFVCLGNICRSPAAEGVMRSLVEERGQADRFEIDSAGLYGGHAGELPDRRMRIHAFQRGYNLTHHSRPVRSSDYDDFDLIVAMDHSNYDRLRGFAPTLEDERKVVRMIDFVRGFPQCDCVPDPYYEGAEGFELVLDLLEDGCHNMLDVLTL</sequence>
<gene>
    <name evidence="1" type="ORF">E5331_19205</name>
</gene>
<reference evidence="1" key="1">
    <citation type="submission" date="2019-04" db="EMBL/GenBank/DDBJ databases">
        <title>Microbes associate with the intestines of laboratory mice.</title>
        <authorList>
            <person name="Navarre W."/>
            <person name="Wong E."/>
            <person name="Huang K."/>
            <person name="Tropini C."/>
            <person name="Ng K."/>
            <person name="Yu B."/>
        </authorList>
    </citation>
    <scope>NUCLEOTIDE SEQUENCE</scope>
    <source>
        <strain evidence="1">NM04_E33</strain>
    </source>
</reference>
<evidence type="ECO:0000313" key="1">
    <source>
        <dbReference type="EMBL" id="TGY75944.1"/>
    </source>
</evidence>
<protein>
    <submittedName>
        <fullName evidence="1">Low molecular weight phosphotyrosine protein phosphatase</fullName>
    </submittedName>
</protein>
<proteinExistence type="predicted"/>